<dbReference type="EMBL" id="JALMLT010000005">
    <property type="protein sequence ID" value="MDT8760550.1"/>
    <property type="molecule type" value="Genomic_DNA"/>
</dbReference>
<keyword evidence="1" id="KW-0560">Oxidoreductase</keyword>
<dbReference type="InterPro" id="IPR008775">
    <property type="entry name" value="Phytyl_CoA_dOase-like"/>
</dbReference>
<dbReference type="GO" id="GO:0051213">
    <property type="term" value="F:dioxygenase activity"/>
    <property type="evidence" value="ECO:0007669"/>
    <property type="project" value="UniProtKB-KW"/>
</dbReference>
<name>A0ABU3NAX1_9SPHN</name>
<organism evidence="1">
    <name type="scientific">Sphingomonas psychrotolerans</name>
    <dbReference type="NCBI Taxonomy" id="1327635"/>
    <lineage>
        <taxon>Bacteria</taxon>
        <taxon>Pseudomonadati</taxon>
        <taxon>Pseudomonadota</taxon>
        <taxon>Alphaproteobacteria</taxon>
        <taxon>Sphingomonadales</taxon>
        <taxon>Sphingomonadaceae</taxon>
        <taxon>Sphingomonas</taxon>
    </lineage>
</organism>
<protein>
    <submittedName>
        <fullName evidence="1">Phytanoyl-CoA dioxygenase family protein</fullName>
    </submittedName>
</protein>
<dbReference type="Pfam" id="PF05721">
    <property type="entry name" value="PhyH"/>
    <property type="match status" value="1"/>
</dbReference>
<accession>A0ABU3NAX1</accession>
<dbReference type="SUPFAM" id="SSF51197">
    <property type="entry name" value="Clavaminate synthase-like"/>
    <property type="match status" value="1"/>
</dbReference>
<reference evidence="1" key="1">
    <citation type="submission" date="2022-04" db="EMBL/GenBank/DDBJ databases">
        <title>Tomato heritable bacteria conferring resistance against bacterial wilt.</title>
        <authorList>
            <person name="Yin J."/>
        </authorList>
    </citation>
    <scope>NUCLEOTIDE SEQUENCE</scope>
    <source>
        <strain evidence="1">Cra20</strain>
    </source>
</reference>
<comment type="caution">
    <text evidence="1">The sequence shown here is derived from an EMBL/GenBank/DDBJ whole genome shotgun (WGS) entry which is preliminary data.</text>
</comment>
<sequence>MATQPKSPAPQADVASDAIRQLREHGYAVIKQAIPTDTIHALDGDLAYPFAQTPFCRGGFYGERTKRFGRLLARSQHAAALVMHPDVLTTANGILGPWCDCLQLNLTQAIALHPGALPQLPHRDQDMWRGAIGETEYLLNVMWPFTPYRELNGTTLVWPDSHGSKALEPIPDTAPIAVEMDPGDALIFLGSTRHGAGGNRSFTIRRGAIVSYCLGWLKPYENQWLAYPPHTARHFPPELAQLVGYRQHRPNLGNYEGQCPSILLKDRQDQPVGAIDALRPDQQALIDAHIAGQRG</sequence>
<evidence type="ECO:0000313" key="1">
    <source>
        <dbReference type="EMBL" id="MDT8760550.1"/>
    </source>
</evidence>
<gene>
    <name evidence="1" type="ORF">MZO42_17755</name>
</gene>
<proteinExistence type="predicted"/>
<dbReference type="Gene3D" id="2.60.120.620">
    <property type="entry name" value="q2cbj1_9rhob like domain"/>
    <property type="match status" value="1"/>
</dbReference>
<keyword evidence="1" id="KW-0223">Dioxygenase</keyword>